<accession>A0ABD2QD38</accession>
<gene>
    <name evidence="2" type="ORF">Ciccas_003897</name>
</gene>
<evidence type="ECO:0000313" key="3">
    <source>
        <dbReference type="Proteomes" id="UP001626550"/>
    </source>
</evidence>
<organism evidence="2 3">
    <name type="scientific">Cichlidogyrus casuarinus</name>
    <dbReference type="NCBI Taxonomy" id="1844966"/>
    <lineage>
        <taxon>Eukaryota</taxon>
        <taxon>Metazoa</taxon>
        <taxon>Spiralia</taxon>
        <taxon>Lophotrochozoa</taxon>
        <taxon>Platyhelminthes</taxon>
        <taxon>Monogenea</taxon>
        <taxon>Monopisthocotylea</taxon>
        <taxon>Dactylogyridea</taxon>
        <taxon>Ancyrocephalidae</taxon>
        <taxon>Cichlidogyrus</taxon>
    </lineage>
</organism>
<reference evidence="2 3" key="1">
    <citation type="submission" date="2024-11" db="EMBL/GenBank/DDBJ databases">
        <title>Adaptive evolution of stress response genes in parasites aligns with host niche diversity.</title>
        <authorList>
            <person name="Hahn C."/>
            <person name="Resl P."/>
        </authorList>
    </citation>
    <scope>NUCLEOTIDE SEQUENCE [LARGE SCALE GENOMIC DNA]</scope>
    <source>
        <strain evidence="2">EGGRZ-B1_66</strain>
        <tissue evidence="2">Body</tissue>
    </source>
</reference>
<sequence>MPLLRGASKKSAAKSNAAAKNTKKSQPVTMVSDTDTFLPPEPQSTTSGLEHYMPERKISRKELKNFMKNSRKSKVALDENFIAIMNDLSDSIKGSLFNCNKHSFQINVSSKLLRSSSKDRFKSLD</sequence>
<feature type="compositionally biased region" description="Polar residues" evidence="1">
    <location>
        <begin position="26"/>
        <end position="35"/>
    </location>
</feature>
<dbReference type="Proteomes" id="UP001626550">
    <property type="component" value="Unassembled WGS sequence"/>
</dbReference>
<evidence type="ECO:0000313" key="2">
    <source>
        <dbReference type="EMBL" id="KAL3317444.1"/>
    </source>
</evidence>
<dbReference type="AlphaFoldDB" id="A0ABD2QD38"/>
<evidence type="ECO:0000256" key="1">
    <source>
        <dbReference type="SAM" id="MobiDB-lite"/>
    </source>
</evidence>
<feature type="region of interest" description="Disordered" evidence="1">
    <location>
        <begin position="1"/>
        <end position="51"/>
    </location>
</feature>
<dbReference type="EMBL" id="JBJKFK010000381">
    <property type="protein sequence ID" value="KAL3317444.1"/>
    <property type="molecule type" value="Genomic_DNA"/>
</dbReference>
<proteinExistence type="predicted"/>
<protein>
    <submittedName>
        <fullName evidence="2">Uncharacterized protein</fullName>
    </submittedName>
</protein>
<comment type="caution">
    <text evidence="2">The sequence shown here is derived from an EMBL/GenBank/DDBJ whole genome shotgun (WGS) entry which is preliminary data.</text>
</comment>
<keyword evidence="3" id="KW-1185">Reference proteome</keyword>
<name>A0ABD2QD38_9PLAT</name>